<reference evidence="2 3" key="1">
    <citation type="journal article" date="2021" name="Comput. Struct. Biotechnol. J.">
        <title>De novo genome assembly of the potent medicinal plant Rehmannia glutinosa using nanopore technology.</title>
        <authorList>
            <person name="Ma L."/>
            <person name="Dong C."/>
            <person name="Song C."/>
            <person name="Wang X."/>
            <person name="Zheng X."/>
            <person name="Niu Y."/>
            <person name="Chen S."/>
            <person name="Feng W."/>
        </authorList>
    </citation>
    <scope>NUCLEOTIDE SEQUENCE [LARGE SCALE GENOMIC DNA]</scope>
    <source>
        <strain evidence="2">DH-2019</strain>
    </source>
</reference>
<dbReference type="PROSITE" id="PS50011">
    <property type="entry name" value="PROTEIN_KINASE_DOM"/>
    <property type="match status" value="1"/>
</dbReference>
<evidence type="ECO:0000313" key="2">
    <source>
        <dbReference type="EMBL" id="KAK6155606.1"/>
    </source>
</evidence>
<evidence type="ECO:0000313" key="3">
    <source>
        <dbReference type="Proteomes" id="UP001318860"/>
    </source>
</evidence>
<dbReference type="Proteomes" id="UP001318860">
    <property type="component" value="Unassembled WGS sequence"/>
</dbReference>
<organism evidence="2 3">
    <name type="scientific">Rehmannia glutinosa</name>
    <name type="common">Chinese foxglove</name>
    <dbReference type="NCBI Taxonomy" id="99300"/>
    <lineage>
        <taxon>Eukaryota</taxon>
        <taxon>Viridiplantae</taxon>
        <taxon>Streptophyta</taxon>
        <taxon>Embryophyta</taxon>
        <taxon>Tracheophyta</taxon>
        <taxon>Spermatophyta</taxon>
        <taxon>Magnoliopsida</taxon>
        <taxon>eudicotyledons</taxon>
        <taxon>Gunneridae</taxon>
        <taxon>Pentapetalae</taxon>
        <taxon>asterids</taxon>
        <taxon>lamiids</taxon>
        <taxon>Lamiales</taxon>
        <taxon>Orobanchaceae</taxon>
        <taxon>Rehmannieae</taxon>
        <taxon>Rehmannia</taxon>
    </lineage>
</organism>
<dbReference type="Gene3D" id="1.10.510.10">
    <property type="entry name" value="Transferase(Phosphotransferase) domain 1"/>
    <property type="match status" value="1"/>
</dbReference>
<keyword evidence="3" id="KW-1185">Reference proteome</keyword>
<proteinExistence type="predicted"/>
<dbReference type="InterPro" id="IPR001245">
    <property type="entry name" value="Ser-Thr/Tyr_kinase_cat_dom"/>
</dbReference>
<evidence type="ECO:0000259" key="1">
    <source>
        <dbReference type="PROSITE" id="PS50011"/>
    </source>
</evidence>
<sequence>MSTIYDNWERLVAAVLRRELLWKICHDHSRTNSLISSLSSDFSSILIRSASSFSSASFDFVSPKDGSFKSDPSLPFQFLAECKISVTPERKEEAGQLVHLKGSPFAFGLQELLMAPSLVLGDEMKTFRNTYIVRLKDKNIVFVVKRLRSKARLDTVGSFEHENVVKLRGYYLSGDECFGFYEYFPRGSVHTMLHGKTGKNRFHLDWETRIRIAVGAAKGLVHIHKRSRWTAHGNIKSSNIFLNSQIYGCISDIFLSYFQISKYNPPEVSVTNKVSQASDVYSFGVLLIELLSGRSPLHRHKTFVDRALHNARDEWTAMVFDTGLLRDPLAMQGMKDMLAIALSCVKKQPHERPDMKSVLRKLEFMYHKFHVGKLEYKYPR</sequence>
<gene>
    <name evidence="2" type="ORF">DH2020_009854</name>
</gene>
<dbReference type="EMBL" id="JABTTQ020000005">
    <property type="protein sequence ID" value="KAK6155606.1"/>
    <property type="molecule type" value="Genomic_DNA"/>
</dbReference>
<dbReference type="PANTHER" id="PTHR48007">
    <property type="entry name" value="LEUCINE-RICH REPEAT RECEPTOR-LIKE PROTEIN KINASE PXC1"/>
    <property type="match status" value="1"/>
</dbReference>
<comment type="caution">
    <text evidence="2">The sequence shown here is derived from an EMBL/GenBank/DDBJ whole genome shotgun (WGS) entry which is preliminary data.</text>
</comment>
<dbReference type="InterPro" id="IPR011009">
    <property type="entry name" value="Kinase-like_dom_sf"/>
</dbReference>
<feature type="domain" description="Protein kinase" evidence="1">
    <location>
        <begin position="109"/>
        <end position="370"/>
    </location>
</feature>
<accession>A0ABR0X8R4</accession>
<protein>
    <recommendedName>
        <fullName evidence="1">Protein kinase domain-containing protein</fullName>
    </recommendedName>
</protein>
<dbReference type="SUPFAM" id="SSF56112">
    <property type="entry name" value="Protein kinase-like (PK-like)"/>
    <property type="match status" value="1"/>
</dbReference>
<name>A0ABR0X8R4_REHGL</name>
<dbReference type="InterPro" id="IPR000719">
    <property type="entry name" value="Prot_kinase_dom"/>
</dbReference>
<dbReference type="PANTHER" id="PTHR48007:SF4">
    <property type="entry name" value="LEUCINE-RICH REPEAT RECEPTOR-LIKE PROTEIN KINASE PXC1"/>
    <property type="match status" value="1"/>
</dbReference>
<dbReference type="Pfam" id="PF07714">
    <property type="entry name" value="PK_Tyr_Ser-Thr"/>
    <property type="match status" value="1"/>
</dbReference>
<dbReference type="InterPro" id="IPR046959">
    <property type="entry name" value="PRK1-6/SRF4-like"/>
</dbReference>